<evidence type="ECO:0000256" key="2">
    <source>
        <dbReference type="ARBA" id="ARBA00012224"/>
    </source>
</evidence>
<feature type="domain" description="Aminotransferase class I/classII large" evidence="6">
    <location>
        <begin position="39"/>
        <end position="383"/>
    </location>
</feature>
<dbReference type="RefSeq" id="WP_124872392.1">
    <property type="nucleotide sequence ID" value="NZ_CP034183.1"/>
</dbReference>
<evidence type="ECO:0000256" key="5">
    <source>
        <dbReference type="ARBA" id="ARBA00037974"/>
    </source>
</evidence>
<dbReference type="Gene3D" id="3.40.640.10">
    <property type="entry name" value="Type I PLP-dependent aspartate aminotransferase-like (Major domain)"/>
    <property type="match status" value="1"/>
</dbReference>
<dbReference type="Proteomes" id="UP000276417">
    <property type="component" value="Chromosome 1"/>
</dbReference>
<evidence type="ECO:0000256" key="3">
    <source>
        <dbReference type="ARBA" id="ARBA00022898"/>
    </source>
</evidence>
<dbReference type="NCBIfam" id="TIGR04350">
    <property type="entry name" value="C_S_lyase_PatB"/>
    <property type="match status" value="1"/>
</dbReference>
<dbReference type="Pfam" id="PF00155">
    <property type="entry name" value="Aminotran_1_2"/>
    <property type="match status" value="1"/>
</dbReference>
<keyword evidence="3" id="KW-0663">Pyridoxal phosphate</keyword>
<keyword evidence="7" id="KW-0808">Transferase</keyword>
<dbReference type="KEGG" id="dph:EHF33_13180"/>
<dbReference type="InterPro" id="IPR015424">
    <property type="entry name" value="PyrdxlP-dep_Trfase"/>
</dbReference>
<name>A0A3G8YFC6_9DEIO</name>
<dbReference type="CDD" id="cd00609">
    <property type="entry name" value="AAT_like"/>
    <property type="match status" value="1"/>
</dbReference>
<dbReference type="AlphaFoldDB" id="A0A3G8YFC6"/>
<protein>
    <recommendedName>
        <fullName evidence="2">cysteine-S-conjugate beta-lyase</fullName>
        <ecNumber evidence="2">4.4.1.13</ecNumber>
    </recommendedName>
</protein>
<organism evidence="7 8">
    <name type="scientific">Deinococcus psychrotolerans</name>
    <dbReference type="NCBI Taxonomy" id="2489213"/>
    <lineage>
        <taxon>Bacteria</taxon>
        <taxon>Thermotogati</taxon>
        <taxon>Deinococcota</taxon>
        <taxon>Deinococci</taxon>
        <taxon>Deinococcales</taxon>
        <taxon>Deinococcaceae</taxon>
        <taxon>Deinococcus</taxon>
    </lineage>
</organism>
<dbReference type="InterPro" id="IPR051798">
    <property type="entry name" value="Class-II_PLP-Dep_Aminotrans"/>
</dbReference>
<dbReference type="SUPFAM" id="SSF53383">
    <property type="entry name" value="PLP-dependent transferases"/>
    <property type="match status" value="1"/>
</dbReference>
<dbReference type="InterPro" id="IPR004839">
    <property type="entry name" value="Aminotransferase_I/II_large"/>
</dbReference>
<dbReference type="OrthoDB" id="9802872at2"/>
<evidence type="ECO:0000256" key="1">
    <source>
        <dbReference type="ARBA" id="ARBA00001933"/>
    </source>
</evidence>
<dbReference type="PANTHER" id="PTHR43525:SF1">
    <property type="entry name" value="PROTEIN MALY"/>
    <property type="match status" value="1"/>
</dbReference>
<dbReference type="EMBL" id="CP034183">
    <property type="protein sequence ID" value="AZI43580.1"/>
    <property type="molecule type" value="Genomic_DNA"/>
</dbReference>
<comment type="cofactor">
    <cofactor evidence="1">
        <name>pyridoxal 5'-phosphate</name>
        <dbReference type="ChEBI" id="CHEBI:597326"/>
    </cofactor>
</comment>
<comment type="similarity">
    <text evidence="5">Belongs to the class-II pyridoxal-phosphate-dependent aminotransferase family. MalY/PatB cystathionine beta-lyase subfamily.</text>
</comment>
<proteinExistence type="inferred from homology"/>
<evidence type="ECO:0000313" key="8">
    <source>
        <dbReference type="Proteomes" id="UP000276417"/>
    </source>
</evidence>
<dbReference type="PANTHER" id="PTHR43525">
    <property type="entry name" value="PROTEIN MALY"/>
    <property type="match status" value="1"/>
</dbReference>
<dbReference type="GO" id="GO:0008483">
    <property type="term" value="F:transaminase activity"/>
    <property type="evidence" value="ECO:0007669"/>
    <property type="project" value="UniProtKB-KW"/>
</dbReference>
<evidence type="ECO:0000256" key="4">
    <source>
        <dbReference type="ARBA" id="ARBA00023239"/>
    </source>
</evidence>
<keyword evidence="7" id="KW-0032">Aminotransferase</keyword>
<accession>A0A3G8YFC6</accession>
<dbReference type="EC" id="4.4.1.13" evidence="2"/>
<gene>
    <name evidence="7" type="ORF">EHF33_13180</name>
</gene>
<dbReference type="Gene3D" id="3.90.1150.10">
    <property type="entry name" value="Aspartate Aminotransferase, domain 1"/>
    <property type="match status" value="1"/>
</dbReference>
<evidence type="ECO:0000259" key="6">
    <source>
        <dbReference type="Pfam" id="PF00155"/>
    </source>
</evidence>
<sequence>MTNTAHPYDTVLPDSLRHADNYKWTKFGDDVLPMWVADMDFPVAPAILSALQGRLSRSVGYPQMPGDPTLKAQLIAKLAKDGLSDLTSEGVAFLPGVVPGLYAAVQALTEVGDEVLTVTPTYPPFLSATTDQGRVLNAVKLIEGKAGWTMDFAALEAAITPKTKLLMLCHPHNPTGRVWTRSELEQLAEFVLKHKLYVVTDELHADLRFSDAPDYVPFAAISPEVAQRTITLTGPCKAYNTAGLSIGAMISHNPDLVAKLEKTTHGTMGHPSALSVTMWQAALSGGAEWLADTLKYLQANRDFLSEFMARELPQVPYTPPEATYLAWLDLRSHPRAADIQQFLLEEAKLALNDGLTFGEGYQGFVRLNFATSRELLQDGLERLAKAVKA</sequence>
<evidence type="ECO:0000313" key="7">
    <source>
        <dbReference type="EMBL" id="AZI43580.1"/>
    </source>
</evidence>
<reference evidence="7 8" key="1">
    <citation type="submission" date="2018-11" db="EMBL/GenBank/DDBJ databases">
        <title>Deinococcus shelandsis sp. nov., isolated from South Shetland Islands soil of Antarctica.</title>
        <authorList>
            <person name="Tian J."/>
        </authorList>
    </citation>
    <scope>NUCLEOTIDE SEQUENCE [LARGE SCALE GENOMIC DNA]</scope>
    <source>
        <strain evidence="7 8">S14-83T</strain>
    </source>
</reference>
<dbReference type="GO" id="GO:0030170">
    <property type="term" value="F:pyridoxal phosphate binding"/>
    <property type="evidence" value="ECO:0007669"/>
    <property type="project" value="InterPro"/>
</dbReference>
<dbReference type="GO" id="GO:0047804">
    <property type="term" value="F:cysteine-S-conjugate beta-lyase activity"/>
    <property type="evidence" value="ECO:0007669"/>
    <property type="project" value="UniProtKB-EC"/>
</dbReference>
<dbReference type="InterPro" id="IPR027619">
    <property type="entry name" value="C-S_lyase_PatB-like"/>
</dbReference>
<dbReference type="InterPro" id="IPR015421">
    <property type="entry name" value="PyrdxlP-dep_Trfase_major"/>
</dbReference>
<keyword evidence="8" id="KW-1185">Reference proteome</keyword>
<dbReference type="InterPro" id="IPR015422">
    <property type="entry name" value="PyrdxlP-dep_Trfase_small"/>
</dbReference>
<keyword evidence="4" id="KW-0456">Lyase</keyword>